<dbReference type="SMART" id="SM00481">
    <property type="entry name" value="POLIIIAc"/>
    <property type="match status" value="1"/>
</dbReference>
<dbReference type="InterPro" id="IPR050243">
    <property type="entry name" value="PHP_phosphatase"/>
</dbReference>
<organism evidence="2">
    <name type="scientific">Thermodesulfobium narugense</name>
    <dbReference type="NCBI Taxonomy" id="184064"/>
    <lineage>
        <taxon>Bacteria</taxon>
        <taxon>Pseudomonadati</taxon>
        <taxon>Thermodesulfobiota</taxon>
        <taxon>Thermodesulfobiia</taxon>
        <taxon>Thermodesulfobiales</taxon>
        <taxon>Thermodesulfobiaceae</taxon>
        <taxon>Thermodesulfobium</taxon>
    </lineage>
</organism>
<dbReference type="InterPro" id="IPR016195">
    <property type="entry name" value="Pol/histidinol_Pase-like"/>
</dbReference>
<dbReference type="GO" id="GO:0008270">
    <property type="term" value="F:zinc ion binding"/>
    <property type="evidence" value="ECO:0007669"/>
    <property type="project" value="TreeGrafter"/>
</dbReference>
<dbReference type="EMBL" id="DRUY01000058">
    <property type="protein sequence ID" value="HHI65247.1"/>
    <property type="molecule type" value="Genomic_DNA"/>
</dbReference>
<protein>
    <submittedName>
        <fullName evidence="2">PHP domain-containing protein</fullName>
    </submittedName>
</protein>
<dbReference type="InterPro" id="IPR003141">
    <property type="entry name" value="Pol/His_phosphatase_N"/>
</dbReference>
<dbReference type="GO" id="GO:0005829">
    <property type="term" value="C:cytosol"/>
    <property type="evidence" value="ECO:0007669"/>
    <property type="project" value="TreeGrafter"/>
</dbReference>
<dbReference type="InterPro" id="IPR043519">
    <property type="entry name" value="NT_sf"/>
</dbReference>
<dbReference type="Gene3D" id="3.20.20.140">
    <property type="entry name" value="Metal-dependent hydrolases"/>
    <property type="match status" value="1"/>
</dbReference>
<gene>
    <name evidence="2" type="ORF">ENL70_01690</name>
</gene>
<dbReference type="Pfam" id="PF02811">
    <property type="entry name" value="PHP"/>
    <property type="match status" value="1"/>
</dbReference>
<reference evidence="2" key="1">
    <citation type="journal article" date="2020" name="mSystems">
        <title>Genome- and Community-Level Interaction Insights into Carbon Utilization and Element Cycling Functions of Hydrothermarchaeota in Hydrothermal Sediment.</title>
        <authorList>
            <person name="Zhou Z."/>
            <person name="Liu Y."/>
            <person name="Xu W."/>
            <person name="Pan J."/>
            <person name="Luo Z.H."/>
            <person name="Li M."/>
        </authorList>
    </citation>
    <scope>NUCLEOTIDE SEQUENCE [LARGE SCALE GENOMIC DNA]</scope>
    <source>
        <strain evidence="2">SpSt-1019</strain>
    </source>
</reference>
<dbReference type="PANTHER" id="PTHR36928:SF1">
    <property type="entry name" value="PHOSPHATASE YCDX-RELATED"/>
    <property type="match status" value="1"/>
</dbReference>
<dbReference type="CDD" id="cd07436">
    <property type="entry name" value="PHP_PolX"/>
    <property type="match status" value="1"/>
</dbReference>
<accession>A0A7C5PGJ2</accession>
<dbReference type="InterPro" id="IPR037160">
    <property type="entry name" value="DNA_Pol_thumb_sf"/>
</dbReference>
<dbReference type="PANTHER" id="PTHR36928">
    <property type="entry name" value="PHOSPHATASE YCDX-RELATED"/>
    <property type="match status" value="1"/>
</dbReference>
<comment type="caution">
    <text evidence="2">The sequence shown here is derived from an EMBL/GenBank/DDBJ whole genome shotgun (WGS) entry which is preliminary data.</text>
</comment>
<dbReference type="InterPro" id="IPR047967">
    <property type="entry name" value="PolX_PHP"/>
</dbReference>
<dbReference type="GO" id="GO:0042578">
    <property type="term" value="F:phosphoric ester hydrolase activity"/>
    <property type="evidence" value="ECO:0007669"/>
    <property type="project" value="TreeGrafter"/>
</dbReference>
<feature type="domain" description="Polymerase/histidinol phosphatase N-terminal" evidence="1">
    <location>
        <begin position="326"/>
        <end position="405"/>
    </location>
</feature>
<evidence type="ECO:0000259" key="1">
    <source>
        <dbReference type="SMART" id="SM00481"/>
    </source>
</evidence>
<dbReference type="SUPFAM" id="SSF89550">
    <property type="entry name" value="PHP domain-like"/>
    <property type="match status" value="1"/>
</dbReference>
<dbReference type="Gene3D" id="3.30.210.10">
    <property type="entry name" value="DNA polymerase, thumb domain"/>
    <property type="match status" value="1"/>
</dbReference>
<name>A0A7C5PGJ2_9BACT</name>
<evidence type="ECO:0000313" key="2">
    <source>
        <dbReference type="EMBL" id="HHI65247.1"/>
    </source>
</evidence>
<dbReference type="SUPFAM" id="SSF81301">
    <property type="entry name" value="Nucleotidyltransferase"/>
    <property type="match status" value="1"/>
</dbReference>
<dbReference type="AlphaFoldDB" id="A0A7C5PGJ2"/>
<proteinExistence type="predicted"/>
<sequence length="573" mass="67579">MEKLNYKSNQRAADVARRLKKIIDFHELINVSNVSEFCLAYDIVFKWNKESCKIVFGEDESQLSSSMKLKLRKMFAGIKTEEETKLSKINNFNKALFKFCGSVLDDELLAKNNIYGPLSTYRAYYFKKEFREALNNYFKESKFYDFFLLYFKSSKRPIGEAIRCFKKLKEFCASLEPVGSLLRFEEMVYPLELVLKNNLNFQNINWKNFKYLYETNFYILLYDTENQMEVKIYLINKNFVTQKWFLSGTLRHNEIFIDLARQNFKSFEVFQHNFFIENKQLEVNSEKDLYEKLGFNYIYPELRCGGCEFFKNKEELNIVKFSDIKSDLHVHTNFSDGGNSIEELVDFYISKGYQYIVLTDHSVSLSQGRGLDIDKLMEKNDLIDRLNKNIKNFKIFKGAEVDILEDGSLDYPDLILENLDFVIASIHLNYDLDKNAMTSRLERAIKNPYVHMIGHISGRLVGFLPIYSVDLERLLKLASEYKTIIEINGNPARLDLDSSSIKLYKDRFKNLYAVNTDLHNIKQFNTRFYCSVMTARKSYLRKNDIINSLDLDEFENLIKTIRSEKLMKKNSLF</sequence>
<dbReference type="InterPro" id="IPR004013">
    <property type="entry name" value="PHP_dom"/>
</dbReference>